<evidence type="ECO:0008006" key="4">
    <source>
        <dbReference type="Google" id="ProtNLM"/>
    </source>
</evidence>
<accession>A0A937W2Y4</accession>
<gene>
    <name evidence="2" type="ORF">FJZ47_15800</name>
</gene>
<evidence type="ECO:0000313" key="3">
    <source>
        <dbReference type="Proteomes" id="UP000712673"/>
    </source>
</evidence>
<evidence type="ECO:0000313" key="2">
    <source>
        <dbReference type="EMBL" id="MBM3225248.1"/>
    </source>
</evidence>
<reference evidence="2" key="1">
    <citation type="submission" date="2019-03" db="EMBL/GenBank/DDBJ databases">
        <title>Lake Tanganyika Metagenome-Assembled Genomes (MAGs).</title>
        <authorList>
            <person name="Tran P."/>
        </authorList>
    </citation>
    <scope>NUCLEOTIDE SEQUENCE</scope>
    <source>
        <strain evidence="2">K_DeepCast_65m_m2_066</strain>
    </source>
</reference>
<dbReference type="EMBL" id="VGLS01000522">
    <property type="protein sequence ID" value="MBM3225248.1"/>
    <property type="molecule type" value="Genomic_DNA"/>
</dbReference>
<keyword evidence="1" id="KW-0812">Transmembrane</keyword>
<organism evidence="2 3">
    <name type="scientific">Tectimicrobiota bacterium</name>
    <dbReference type="NCBI Taxonomy" id="2528274"/>
    <lineage>
        <taxon>Bacteria</taxon>
        <taxon>Pseudomonadati</taxon>
        <taxon>Nitrospinota/Tectimicrobiota group</taxon>
        <taxon>Candidatus Tectimicrobiota</taxon>
    </lineage>
</organism>
<proteinExistence type="predicted"/>
<evidence type="ECO:0000256" key="1">
    <source>
        <dbReference type="SAM" id="Phobius"/>
    </source>
</evidence>
<sequence length="165" mass="18444">MKHVLEYLGALLHLVGMLLFVGGHLWFGCLAALTERRRDDEGARFLARHLPRLANIFGAGILLLFSSGMLRLLVWGEPGLIFLPDPYGWLLLSKLILYMLIVLNGALIERRYLPYVLQECPSPTGVGTTLTLTPAWAQVKVRARLNLLLVLIVVALGEALRYSRL</sequence>
<keyword evidence="1" id="KW-1133">Transmembrane helix</keyword>
<protein>
    <recommendedName>
        <fullName evidence="4">Copper resistance protein D domain-containing protein</fullName>
    </recommendedName>
</protein>
<feature type="transmembrane region" description="Helical" evidence="1">
    <location>
        <begin position="145"/>
        <end position="163"/>
    </location>
</feature>
<dbReference type="PROSITE" id="PS51257">
    <property type="entry name" value="PROKAR_LIPOPROTEIN"/>
    <property type="match status" value="1"/>
</dbReference>
<feature type="transmembrane region" description="Helical" evidence="1">
    <location>
        <begin position="87"/>
        <end position="108"/>
    </location>
</feature>
<feature type="transmembrane region" description="Helical" evidence="1">
    <location>
        <begin position="53"/>
        <end position="75"/>
    </location>
</feature>
<keyword evidence="1" id="KW-0472">Membrane</keyword>
<dbReference type="Proteomes" id="UP000712673">
    <property type="component" value="Unassembled WGS sequence"/>
</dbReference>
<name>A0A937W2Y4_UNCTE</name>
<feature type="transmembrane region" description="Helical" evidence="1">
    <location>
        <begin position="12"/>
        <end position="33"/>
    </location>
</feature>
<comment type="caution">
    <text evidence="2">The sequence shown here is derived from an EMBL/GenBank/DDBJ whole genome shotgun (WGS) entry which is preliminary data.</text>
</comment>
<dbReference type="AlphaFoldDB" id="A0A937W2Y4"/>